<evidence type="ECO:0000256" key="4">
    <source>
        <dbReference type="ARBA" id="ARBA00022692"/>
    </source>
</evidence>
<organism evidence="9 10">
    <name type="scientific">Entotheonella factor</name>
    <dbReference type="NCBI Taxonomy" id="1429438"/>
    <lineage>
        <taxon>Bacteria</taxon>
        <taxon>Pseudomonadati</taxon>
        <taxon>Nitrospinota/Tectimicrobiota group</taxon>
        <taxon>Candidatus Tectimicrobiota</taxon>
        <taxon>Candidatus Entotheonellia</taxon>
        <taxon>Candidatus Entotheonellales</taxon>
        <taxon>Candidatus Entotheonellaceae</taxon>
        <taxon>Candidatus Entotheonella</taxon>
    </lineage>
</organism>
<dbReference type="PANTHER" id="PTHR43738:SF1">
    <property type="entry name" value="HEMIN TRANSPORT SYSTEM PERMEASE PROTEIN HRTB-RELATED"/>
    <property type="match status" value="1"/>
</dbReference>
<gene>
    <name evidence="9" type="ORF">ETSY1_12465</name>
</gene>
<name>W4LQT7_ENTF1</name>
<dbReference type="InterPro" id="IPR005891">
    <property type="entry name" value="DevC"/>
</dbReference>
<evidence type="ECO:0000256" key="3">
    <source>
        <dbReference type="ARBA" id="ARBA00022475"/>
    </source>
</evidence>
<reference evidence="9 10" key="1">
    <citation type="journal article" date="2014" name="Nature">
        <title>An environmental bacterial taxon with a large and distinct metabolic repertoire.</title>
        <authorList>
            <person name="Wilson M.C."/>
            <person name="Mori T."/>
            <person name="Ruckert C."/>
            <person name="Uria A.R."/>
            <person name="Helf M.J."/>
            <person name="Takada K."/>
            <person name="Gernert C."/>
            <person name="Steffens U.A."/>
            <person name="Heycke N."/>
            <person name="Schmitt S."/>
            <person name="Rinke C."/>
            <person name="Helfrich E.J."/>
            <person name="Brachmann A.O."/>
            <person name="Gurgui C."/>
            <person name="Wakimoto T."/>
            <person name="Kracht M."/>
            <person name="Crusemann M."/>
            <person name="Hentschel U."/>
            <person name="Abe I."/>
            <person name="Matsunaga S."/>
            <person name="Kalinowski J."/>
            <person name="Takeyama H."/>
            <person name="Piel J."/>
        </authorList>
    </citation>
    <scope>NUCLEOTIDE SEQUENCE [LARGE SCALE GENOMIC DNA]</scope>
    <source>
        <strain evidence="10">TSY1</strain>
    </source>
</reference>
<evidence type="ECO:0000259" key="8">
    <source>
        <dbReference type="Pfam" id="PF02687"/>
    </source>
</evidence>
<dbReference type="InterPro" id="IPR051125">
    <property type="entry name" value="ABC-4/HrtB_transporter"/>
</dbReference>
<sequence>MMQTRLAWQNLSHHKMRLVAVTIGITFVVTLIFAQIGMQAAVLNAAVLVFNRLNFDIVLLSPQYIYIRSADTVPRHRLYQASTIEGVQQAMPLYVSLVQWKNSQTGELGYMQMLGYNPHDPVFQLPELDTQRETLHQPNVVLMDRRSRPSVGPKAIGVSTEVQQHKIRIGGHFTLGSGFTGWGTLIVSDVNFSRIRNGFPLNRVSLGLITVAPGADPARVAQHLKHVLPPDVQVLTRAEMKAYETSYWRDKTPSGIVLSAGVLMACLVGMVVIYQVLATDISHRLSEYATLKALGYKDGYISSIVLQQALILAIMGFIPGLAFSFGIYEILARQTHFMMDMPPLRMIAVMAMSTGISTLSGLLALRKLKKSDPAQLF</sequence>
<accession>W4LQT7</accession>
<dbReference type="Proteomes" id="UP000019141">
    <property type="component" value="Unassembled WGS sequence"/>
</dbReference>
<evidence type="ECO:0000256" key="6">
    <source>
        <dbReference type="ARBA" id="ARBA00023136"/>
    </source>
</evidence>
<evidence type="ECO:0000313" key="10">
    <source>
        <dbReference type="Proteomes" id="UP000019141"/>
    </source>
</evidence>
<comment type="subcellular location">
    <subcellularLocation>
        <location evidence="1">Cell membrane</location>
        <topology evidence="1">Multi-pass membrane protein</topology>
    </subcellularLocation>
</comment>
<keyword evidence="3" id="KW-1003">Cell membrane</keyword>
<evidence type="ECO:0000256" key="7">
    <source>
        <dbReference type="SAM" id="Phobius"/>
    </source>
</evidence>
<feature type="domain" description="ABC3 transporter permease C-terminal" evidence="8">
    <location>
        <begin position="262"/>
        <end position="373"/>
    </location>
</feature>
<feature type="transmembrane region" description="Helical" evidence="7">
    <location>
        <begin position="256"/>
        <end position="278"/>
    </location>
</feature>
<feature type="transmembrane region" description="Helical" evidence="7">
    <location>
        <begin position="347"/>
        <end position="365"/>
    </location>
</feature>
<evidence type="ECO:0000313" key="9">
    <source>
        <dbReference type="EMBL" id="ETX00101.1"/>
    </source>
</evidence>
<comment type="caution">
    <text evidence="9">The sequence shown here is derived from an EMBL/GenBank/DDBJ whole genome shotgun (WGS) entry which is preliminary data.</text>
</comment>
<keyword evidence="6 7" id="KW-0472">Membrane</keyword>
<keyword evidence="2" id="KW-0813">Transport</keyword>
<dbReference type="Pfam" id="PF02687">
    <property type="entry name" value="FtsX"/>
    <property type="match status" value="1"/>
</dbReference>
<dbReference type="HOGENOM" id="CLU_000604_8_9_7"/>
<proteinExistence type="predicted"/>
<dbReference type="GO" id="GO:0005886">
    <property type="term" value="C:plasma membrane"/>
    <property type="evidence" value="ECO:0007669"/>
    <property type="project" value="UniProtKB-SubCell"/>
</dbReference>
<dbReference type="EMBL" id="AZHW01000375">
    <property type="protein sequence ID" value="ETX00101.1"/>
    <property type="molecule type" value="Genomic_DNA"/>
</dbReference>
<dbReference type="InterPro" id="IPR003838">
    <property type="entry name" value="ABC3_permease_C"/>
</dbReference>
<protein>
    <recommendedName>
        <fullName evidence="8">ABC3 transporter permease C-terminal domain-containing protein</fullName>
    </recommendedName>
</protein>
<keyword evidence="4 7" id="KW-0812">Transmembrane</keyword>
<evidence type="ECO:0000256" key="1">
    <source>
        <dbReference type="ARBA" id="ARBA00004651"/>
    </source>
</evidence>
<feature type="transmembrane region" description="Helical" evidence="7">
    <location>
        <begin position="299"/>
        <end position="327"/>
    </location>
</feature>
<dbReference type="PIRSF" id="PIRSF031773">
    <property type="entry name" value="DevC"/>
    <property type="match status" value="1"/>
</dbReference>
<keyword evidence="5 7" id="KW-1133">Transmembrane helix</keyword>
<keyword evidence="10" id="KW-1185">Reference proteome</keyword>
<dbReference type="PANTHER" id="PTHR43738">
    <property type="entry name" value="ABC TRANSPORTER, MEMBRANE PROTEIN"/>
    <property type="match status" value="1"/>
</dbReference>
<evidence type="ECO:0000256" key="5">
    <source>
        <dbReference type="ARBA" id="ARBA00022989"/>
    </source>
</evidence>
<dbReference type="AlphaFoldDB" id="W4LQT7"/>
<evidence type="ECO:0000256" key="2">
    <source>
        <dbReference type="ARBA" id="ARBA00022448"/>
    </source>
</evidence>
<dbReference type="NCBIfam" id="TIGR01185">
    <property type="entry name" value="devC"/>
    <property type="match status" value="1"/>
</dbReference>